<protein>
    <submittedName>
        <fullName evidence="2">Glycine/D-amino acid oxidase-like deaminating enzyme</fullName>
    </submittedName>
</protein>
<dbReference type="Proteomes" id="UP000585272">
    <property type="component" value="Unassembled WGS sequence"/>
</dbReference>
<dbReference type="EMBL" id="JACHNU010000007">
    <property type="protein sequence ID" value="MBB4664361.1"/>
    <property type="molecule type" value="Genomic_DNA"/>
</dbReference>
<dbReference type="InterPro" id="IPR006076">
    <property type="entry name" value="FAD-dep_OxRdtase"/>
</dbReference>
<dbReference type="RefSeq" id="WP_183344371.1">
    <property type="nucleotide sequence ID" value="NZ_JACHNU010000007.1"/>
</dbReference>
<dbReference type="SUPFAM" id="SSF51905">
    <property type="entry name" value="FAD/NAD(P)-binding domain"/>
    <property type="match status" value="1"/>
</dbReference>
<name>A0A840IJE9_9ACTN</name>
<feature type="domain" description="FAD dependent oxidoreductase" evidence="1">
    <location>
        <begin position="45"/>
        <end position="409"/>
    </location>
</feature>
<dbReference type="AlphaFoldDB" id="A0A840IJE9"/>
<dbReference type="PANTHER" id="PTHR13847">
    <property type="entry name" value="SARCOSINE DEHYDROGENASE-RELATED"/>
    <property type="match status" value="1"/>
</dbReference>
<keyword evidence="3" id="KW-1185">Reference proteome</keyword>
<evidence type="ECO:0000313" key="2">
    <source>
        <dbReference type="EMBL" id="MBB4664361.1"/>
    </source>
</evidence>
<evidence type="ECO:0000259" key="1">
    <source>
        <dbReference type="Pfam" id="PF01266"/>
    </source>
</evidence>
<sequence length="485" mass="51519">MPFSRRTGRAATAAPRSGPVLWLEEAMASDDGPACPPLAGTVRADVCIVGGGYTGLWTALELRADAPDLRVVVVEGQACGFGASGRNGGWATSWYDELDRLVERFGDEQGRWLADQSSAAVARIGETAEEHGFDCRFRPQGSLWTSNAPSQDAVVAGPLAACRRLGRGEVATAVDGAEVERLTGSAIARGGLLLHDSAAVQPALLARGLRAAALRAGVTIHEGSPMLRLERGPVAAVVTASGRVEADQVVLATNVWAARVRELRRAVFVVGTQMVATEPIPERVAPWPWRDGMLFGDARMFVHYAQVTPEGRIVFGRGGGAISAANRVIPKHFTDQATADVVAADFRRWFPQLADVPLTHAWGGPVDRAPGHLPFVGALGDHENIHYGIGYSGNGVGPSALIGRILARRALRRDDPYTRCALVGGPPGLLPPDPLRFAGALAVRDAVQRAESREERGTRADLLGRTAKRLAGFSLPARGRRRPPA</sequence>
<proteinExistence type="predicted"/>
<dbReference type="GO" id="GO:0005737">
    <property type="term" value="C:cytoplasm"/>
    <property type="evidence" value="ECO:0007669"/>
    <property type="project" value="TreeGrafter"/>
</dbReference>
<dbReference type="Gene3D" id="3.50.50.60">
    <property type="entry name" value="FAD/NAD(P)-binding domain"/>
    <property type="match status" value="1"/>
</dbReference>
<dbReference type="InterPro" id="IPR036188">
    <property type="entry name" value="FAD/NAD-bd_sf"/>
</dbReference>
<gene>
    <name evidence="2" type="ORF">BDZ31_003972</name>
</gene>
<reference evidence="2 3" key="1">
    <citation type="submission" date="2020-08" db="EMBL/GenBank/DDBJ databases">
        <title>Genomic Encyclopedia of Archaeal and Bacterial Type Strains, Phase II (KMG-II): from individual species to whole genera.</title>
        <authorList>
            <person name="Goeker M."/>
        </authorList>
    </citation>
    <scope>NUCLEOTIDE SEQUENCE [LARGE SCALE GENOMIC DNA]</scope>
    <source>
        <strain evidence="2 3">DSM 23288</strain>
    </source>
</reference>
<dbReference type="Gene3D" id="3.30.9.10">
    <property type="entry name" value="D-Amino Acid Oxidase, subunit A, domain 2"/>
    <property type="match status" value="1"/>
</dbReference>
<evidence type="ECO:0000313" key="3">
    <source>
        <dbReference type="Proteomes" id="UP000585272"/>
    </source>
</evidence>
<accession>A0A840IJE9</accession>
<dbReference type="Pfam" id="PF01266">
    <property type="entry name" value="DAO"/>
    <property type="match status" value="1"/>
</dbReference>
<dbReference type="PANTHER" id="PTHR13847:SF285">
    <property type="entry name" value="FAD DEPENDENT OXIDOREDUCTASE DOMAIN-CONTAINING PROTEIN"/>
    <property type="match status" value="1"/>
</dbReference>
<comment type="caution">
    <text evidence="2">The sequence shown here is derived from an EMBL/GenBank/DDBJ whole genome shotgun (WGS) entry which is preliminary data.</text>
</comment>
<organism evidence="2 3">
    <name type="scientific">Conexibacter arvalis</name>
    <dbReference type="NCBI Taxonomy" id="912552"/>
    <lineage>
        <taxon>Bacteria</taxon>
        <taxon>Bacillati</taxon>
        <taxon>Actinomycetota</taxon>
        <taxon>Thermoleophilia</taxon>
        <taxon>Solirubrobacterales</taxon>
        <taxon>Conexibacteraceae</taxon>
        <taxon>Conexibacter</taxon>
    </lineage>
</organism>